<keyword evidence="2" id="KW-0449">Lipoprotein</keyword>
<feature type="region of interest" description="Disordered" evidence="1">
    <location>
        <begin position="32"/>
        <end position="52"/>
    </location>
</feature>
<dbReference type="Proteomes" id="UP001257948">
    <property type="component" value="Unassembled WGS sequence"/>
</dbReference>
<dbReference type="EMBL" id="JAVTLL010000028">
    <property type="protein sequence ID" value="MDT7845735.1"/>
    <property type="molecule type" value="Genomic_DNA"/>
</dbReference>
<dbReference type="InterPro" id="IPR044058">
    <property type="entry name" value="Lipoprotein_23"/>
</dbReference>
<evidence type="ECO:0000313" key="2">
    <source>
        <dbReference type="EMBL" id="MDT7845735.1"/>
    </source>
</evidence>
<gene>
    <name evidence="2" type="ORF">RQC66_33975</name>
</gene>
<keyword evidence="3" id="KW-1185">Reference proteome</keyword>
<name>A0ABU3M2K5_9ACTN</name>
<organism evidence="2 3">
    <name type="scientific">Streptomyces justiciae</name>
    <dbReference type="NCBI Taxonomy" id="2780140"/>
    <lineage>
        <taxon>Bacteria</taxon>
        <taxon>Bacillati</taxon>
        <taxon>Actinomycetota</taxon>
        <taxon>Actinomycetes</taxon>
        <taxon>Kitasatosporales</taxon>
        <taxon>Streptomycetaceae</taxon>
        <taxon>Streptomyces</taxon>
    </lineage>
</organism>
<reference evidence="3" key="1">
    <citation type="submission" date="2023-07" db="EMBL/GenBank/DDBJ databases">
        <title>Draft genome sequence of the endophytic actinobacterium Streptomyces justiciae WPN32, a potential antibiotic producer.</title>
        <authorList>
            <person name="Yasawong M."/>
            <person name="Pana W."/>
            <person name="Ganta P."/>
            <person name="Santapan N."/>
            <person name="Songngamsuk T."/>
            <person name="Phatcharaharikarn M."/>
            <person name="Kerdtoob S."/>
            <person name="Nantapong N."/>
        </authorList>
    </citation>
    <scope>NUCLEOTIDE SEQUENCE [LARGE SCALE GENOMIC DNA]</scope>
    <source>
        <strain evidence="3">WPN32</strain>
    </source>
</reference>
<proteinExistence type="predicted"/>
<sequence length="222" mass="22588">MLVGVGKAWRRTAHAAVLVGVLAGCSGAEEKDAESSASPSVSASEKVESGGTVGAPDSACLLPVGFDLAAEWKADAIDGSAADGSGKAGVDEDMASLLRQGPVTLVCEVDAKPAGHLGFLRVYTGEAGEKDGDARAVLEAFVAAQDGAEKAKYSTFEGDGVSGAEVEYLATSELLDEAKQESAFAVVTPDGPVVVHLGGADTEEHQDMLPAFELAKKTLHTV</sequence>
<accession>A0ABU3M2K5</accession>
<dbReference type="RefSeq" id="WP_314205983.1">
    <property type="nucleotide sequence ID" value="NZ_JAVTLL010000028.1"/>
</dbReference>
<evidence type="ECO:0000313" key="3">
    <source>
        <dbReference type="Proteomes" id="UP001257948"/>
    </source>
</evidence>
<evidence type="ECO:0000256" key="1">
    <source>
        <dbReference type="SAM" id="MobiDB-lite"/>
    </source>
</evidence>
<dbReference type="PROSITE" id="PS51257">
    <property type="entry name" value="PROKAR_LIPOPROTEIN"/>
    <property type="match status" value="1"/>
</dbReference>
<comment type="caution">
    <text evidence="2">The sequence shown here is derived from an EMBL/GenBank/DDBJ whole genome shotgun (WGS) entry which is preliminary data.</text>
</comment>
<protein>
    <submittedName>
        <fullName evidence="2">Lipoprotein</fullName>
    </submittedName>
</protein>
<dbReference type="Pfam" id="PF18966">
    <property type="entry name" value="Lipoprotein_23"/>
    <property type="match status" value="1"/>
</dbReference>
<feature type="compositionally biased region" description="Low complexity" evidence="1">
    <location>
        <begin position="35"/>
        <end position="44"/>
    </location>
</feature>